<protein>
    <submittedName>
        <fullName evidence="2">Uncharacterized protein</fullName>
    </submittedName>
</protein>
<dbReference type="AlphaFoldDB" id="A0ABD1QXI8"/>
<feature type="region of interest" description="Disordered" evidence="1">
    <location>
        <begin position="42"/>
        <end position="61"/>
    </location>
</feature>
<gene>
    <name evidence="2" type="ORF">Adt_33199</name>
</gene>
<accession>A0ABD1QXI8</accession>
<dbReference type="EMBL" id="JBFOLK010000010">
    <property type="protein sequence ID" value="KAL2480233.1"/>
    <property type="molecule type" value="Genomic_DNA"/>
</dbReference>
<evidence type="ECO:0000313" key="3">
    <source>
        <dbReference type="Proteomes" id="UP001604336"/>
    </source>
</evidence>
<evidence type="ECO:0000313" key="2">
    <source>
        <dbReference type="EMBL" id="KAL2480233.1"/>
    </source>
</evidence>
<organism evidence="2 3">
    <name type="scientific">Abeliophyllum distichum</name>
    <dbReference type="NCBI Taxonomy" id="126358"/>
    <lineage>
        <taxon>Eukaryota</taxon>
        <taxon>Viridiplantae</taxon>
        <taxon>Streptophyta</taxon>
        <taxon>Embryophyta</taxon>
        <taxon>Tracheophyta</taxon>
        <taxon>Spermatophyta</taxon>
        <taxon>Magnoliopsida</taxon>
        <taxon>eudicotyledons</taxon>
        <taxon>Gunneridae</taxon>
        <taxon>Pentapetalae</taxon>
        <taxon>asterids</taxon>
        <taxon>lamiids</taxon>
        <taxon>Lamiales</taxon>
        <taxon>Oleaceae</taxon>
        <taxon>Forsythieae</taxon>
        <taxon>Abeliophyllum</taxon>
    </lineage>
</organism>
<comment type="caution">
    <text evidence="2">The sequence shown here is derived from an EMBL/GenBank/DDBJ whole genome shotgun (WGS) entry which is preliminary data.</text>
</comment>
<keyword evidence="3" id="KW-1185">Reference proteome</keyword>
<reference evidence="3" key="1">
    <citation type="submission" date="2024-07" db="EMBL/GenBank/DDBJ databases">
        <title>Two chromosome-level genome assemblies of Korean endemic species Abeliophyllum distichum and Forsythia ovata (Oleaceae).</title>
        <authorList>
            <person name="Jang H."/>
        </authorList>
    </citation>
    <scope>NUCLEOTIDE SEQUENCE [LARGE SCALE GENOMIC DNA]</scope>
</reference>
<proteinExistence type="predicted"/>
<dbReference type="Proteomes" id="UP001604336">
    <property type="component" value="Unassembled WGS sequence"/>
</dbReference>
<evidence type="ECO:0000256" key="1">
    <source>
        <dbReference type="SAM" id="MobiDB-lite"/>
    </source>
</evidence>
<sequence length="155" mass="17159">MQTPSLTPPLITHNKSSFLLLNLRHLQTQVVALTALLQDRNATVSQPPQETPPGVPPLAHNFPPLTPVSLAPSSAPHFNSLVSGPNPYWGQSSWVPTPTLVETPMLSLEQRLEDMMDHKIAEALSKKSSRHQSIVLEEDIFSLEVMTDPLPRDFE</sequence>
<name>A0ABD1QXI8_9LAMI</name>